<dbReference type="Proteomes" id="UP000177941">
    <property type="component" value="Unassembled WGS sequence"/>
</dbReference>
<evidence type="ECO:0000313" key="5">
    <source>
        <dbReference type="Proteomes" id="UP000177941"/>
    </source>
</evidence>
<dbReference type="GO" id="GO:0005840">
    <property type="term" value="C:ribosome"/>
    <property type="evidence" value="ECO:0007669"/>
    <property type="project" value="UniProtKB-KW"/>
</dbReference>
<sequence length="63" mass="7112">MARMCTICGKKKQMGNHRKLLRGHYNITGRRTFKPNLQTTLHEGKKVLACVNCIRTKAKNAAA</sequence>
<name>A0A1G1X7S3_9BACT</name>
<dbReference type="SUPFAM" id="SSF143800">
    <property type="entry name" value="L28p-like"/>
    <property type="match status" value="1"/>
</dbReference>
<evidence type="ECO:0000256" key="1">
    <source>
        <dbReference type="ARBA" id="ARBA00008760"/>
    </source>
</evidence>
<comment type="caution">
    <text evidence="4">The sequence shown here is derived from an EMBL/GenBank/DDBJ whole genome shotgun (WGS) entry which is preliminary data.</text>
</comment>
<dbReference type="AlphaFoldDB" id="A0A1G1X7S3"/>
<organism evidence="4 5">
    <name type="scientific">Candidatus Andersenbacteria bacterium RIFCSPHIGHO2_12_FULL_45_11b</name>
    <dbReference type="NCBI Taxonomy" id="1797282"/>
    <lineage>
        <taxon>Bacteria</taxon>
        <taxon>Candidatus Anderseniibacteriota</taxon>
    </lineage>
</organism>
<dbReference type="InterPro" id="IPR026569">
    <property type="entry name" value="Ribosomal_bL28"/>
</dbReference>
<dbReference type="InterPro" id="IPR034704">
    <property type="entry name" value="Ribosomal_bL28/bL31-like_sf"/>
</dbReference>
<evidence type="ECO:0008006" key="6">
    <source>
        <dbReference type="Google" id="ProtNLM"/>
    </source>
</evidence>
<comment type="similarity">
    <text evidence="1">Belongs to the bacterial ribosomal protein bL28 family.</text>
</comment>
<keyword evidence="2" id="KW-0689">Ribosomal protein</keyword>
<dbReference type="GO" id="GO:0003735">
    <property type="term" value="F:structural constituent of ribosome"/>
    <property type="evidence" value="ECO:0007669"/>
    <property type="project" value="InterPro"/>
</dbReference>
<evidence type="ECO:0000256" key="3">
    <source>
        <dbReference type="ARBA" id="ARBA00023274"/>
    </source>
</evidence>
<dbReference type="InterPro" id="IPR037147">
    <property type="entry name" value="Ribosomal_bL28_sf"/>
</dbReference>
<gene>
    <name evidence="4" type="ORF">A3E36_01940</name>
</gene>
<evidence type="ECO:0000313" key="4">
    <source>
        <dbReference type="EMBL" id="OGY35437.1"/>
    </source>
</evidence>
<dbReference type="Gene3D" id="2.30.170.40">
    <property type="entry name" value="Ribosomal protein L28/L24"/>
    <property type="match status" value="1"/>
</dbReference>
<protein>
    <recommendedName>
        <fullName evidence="6">50S ribosomal protein L28</fullName>
    </recommendedName>
</protein>
<dbReference type="GO" id="GO:1990904">
    <property type="term" value="C:ribonucleoprotein complex"/>
    <property type="evidence" value="ECO:0007669"/>
    <property type="project" value="UniProtKB-KW"/>
</dbReference>
<proteinExistence type="inferred from homology"/>
<reference evidence="4 5" key="1">
    <citation type="journal article" date="2016" name="Nat. Commun.">
        <title>Thousands of microbial genomes shed light on interconnected biogeochemical processes in an aquifer system.</title>
        <authorList>
            <person name="Anantharaman K."/>
            <person name="Brown C.T."/>
            <person name="Hug L.A."/>
            <person name="Sharon I."/>
            <person name="Castelle C.J."/>
            <person name="Probst A.J."/>
            <person name="Thomas B.C."/>
            <person name="Singh A."/>
            <person name="Wilkins M.J."/>
            <person name="Karaoz U."/>
            <person name="Brodie E.L."/>
            <person name="Williams K.H."/>
            <person name="Hubbard S.S."/>
            <person name="Banfield J.F."/>
        </authorList>
    </citation>
    <scope>NUCLEOTIDE SEQUENCE [LARGE SCALE GENOMIC DNA]</scope>
</reference>
<evidence type="ECO:0000256" key="2">
    <source>
        <dbReference type="ARBA" id="ARBA00022980"/>
    </source>
</evidence>
<keyword evidence="3" id="KW-0687">Ribonucleoprotein</keyword>
<accession>A0A1G1X7S3</accession>
<dbReference type="Pfam" id="PF00830">
    <property type="entry name" value="Ribosomal_L28"/>
    <property type="match status" value="1"/>
</dbReference>
<dbReference type="EMBL" id="MHHS01000050">
    <property type="protein sequence ID" value="OGY35437.1"/>
    <property type="molecule type" value="Genomic_DNA"/>
</dbReference>